<keyword evidence="2" id="KW-1133">Transmembrane helix</keyword>
<feature type="transmembrane region" description="Helical" evidence="2">
    <location>
        <begin position="64"/>
        <end position="82"/>
    </location>
</feature>
<name>A0A0U0SJT9_MYCTX</name>
<evidence type="ECO:0000313" key="3">
    <source>
        <dbReference type="EMBL" id="COV30219.1"/>
    </source>
</evidence>
<feature type="transmembrane region" description="Helical" evidence="2">
    <location>
        <begin position="88"/>
        <end position="108"/>
    </location>
</feature>
<evidence type="ECO:0000256" key="1">
    <source>
        <dbReference type="SAM" id="MobiDB-lite"/>
    </source>
</evidence>
<protein>
    <submittedName>
        <fullName evidence="3">Uncharacterized protein</fullName>
    </submittedName>
</protein>
<evidence type="ECO:0000313" key="4">
    <source>
        <dbReference type="EMBL" id="COW82389.1"/>
    </source>
</evidence>
<accession>A0A0U0SJT9</accession>
<reference evidence="5 6" key="2">
    <citation type="submission" date="2015-03" db="EMBL/GenBank/DDBJ databases">
        <authorList>
            <consortium name="Pathogen Informatics"/>
        </authorList>
    </citation>
    <scope>NUCLEOTIDE SEQUENCE [LARGE SCALE GENOMIC DNA]</scope>
    <source>
        <strain evidence="4 6">G09801536</strain>
        <strain evidence="5">K00500041</strain>
    </source>
</reference>
<dbReference type="EMBL" id="CSAE01000082">
    <property type="protein sequence ID" value="COV30219.1"/>
    <property type="molecule type" value="Genomic_DNA"/>
</dbReference>
<evidence type="ECO:0000313" key="6">
    <source>
        <dbReference type="Proteomes" id="UP000045842"/>
    </source>
</evidence>
<evidence type="ECO:0000313" key="5">
    <source>
        <dbReference type="Proteomes" id="UP000038802"/>
    </source>
</evidence>
<gene>
    <name evidence="4" type="ORF">ERS007679_04358</name>
    <name evidence="3" type="ORF">ERS007703_01079</name>
</gene>
<dbReference type="Proteomes" id="UP000045842">
    <property type="component" value="Unassembled WGS sequence"/>
</dbReference>
<organism evidence="3 5">
    <name type="scientific">Mycobacterium tuberculosis</name>
    <dbReference type="NCBI Taxonomy" id="1773"/>
    <lineage>
        <taxon>Bacteria</taxon>
        <taxon>Bacillati</taxon>
        <taxon>Actinomycetota</taxon>
        <taxon>Actinomycetes</taxon>
        <taxon>Mycobacteriales</taxon>
        <taxon>Mycobacteriaceae</taxon>
        <taxon>Mycobacterium</taxon>
        <taxon>Mycobacterium tuberculosis complex</taxon>
    </lineage>
</organism>
<feature type="region of interest" description="Disordered" evidence="1">
    <location>
        <begin position="184"/>
        <end position="228"/>
    </location>
</feature>
<proteinExistence type="predicted"/>
<reference evidence="3" key="1">
    <citation type="submission" date="2015-03" db="EMBL/GenBank/DDBJ databases">
        <authorList>
            <person name="Murphy D."/>
        </authorList>
    </citation>
    <scope>NUCLEOTIDE SEQUENCE [LARGE SCALE GENOMIC DNA]</scope>
    <source>
        <strain evidence="3">K00500041</strain>
    </source>
</reference>
<keyword evidence="2" id="KW-0472">Membrane</keyword>
<dbReference type="Proteomes" id="UP000038802">
    <property type="component" value="Unassembled WGS sequence"/>
</dbReference>
<evidence type="ECO:0000256" key="2">
    <source>
        <dbReference type="SAM" id="Phobius"/>
    </source>
</evidence>
<sequence>MRCQHHRHVASVLLGGRLDESVIGDVRTQPLQQSIAQLRPRLLTSTEHNGDLDLRSRLQEADDVTLFGLVIVIVNLWSQLLFFDDGLLLVSAGFARLLRGLVLVLAVVHDLADRRSGIGSNFDKVEICVRGDAKCVFDTHNAYLLPPWADQSDFRYADALVDAGFSADGASLVGCCSRRDQLVGPGRNQVGNTPKPSAKKALHKQGPMPTDRGQSRPRCTQNRHPRCL</sequence>
<dbReference type="EMBL" id="CSAD01001074">
    <property type="protein sequence ID" value="COW82389.1"/>
    <property type="molecule type" value="Genomic_DNA"/>
</dbReference>
<dbReference type="AlphaFoldDB" id="A0A0U0SJT9"/>
<keyword evidence="2" id="KW-0812">Transmembrane</keyword>